<evidence type="ECO:0008006" key="5">
    <source>
        <dbReference type="Google" id="ProtNLM"/>
    </source>
</evidence>
<keyword evidence="2" id="KW-0472">Membrane</keyword>
<feature type="compositionally biased region" description="Basic and acidic residues" evidence="1">
    <location>
        <begin position="808"/>
        <end position="818"/>
    </location>
</feature>
<dbReference type="GO" id="GO:0005576">
    <property type="term" value="C:extracellular region"/>
    <property type="evidence" value="ECO:0007669"/>
    <property type="project" value="TreeGrafter"/>
</dbReference>
<feature type="compositionally biased region" description="Acidic residues" evidence="1">
    <location>
        <begin position="525"/>
        <end position="537"/>
    </location>
</feature>
<evidence type="ECO:0000256" key="2">
    <source>
        <dbReference type="SAM" id="Phobius"/>
    </source>
</evidence>
<reference evidence="3" key="1">
    <citation type="submission" date="2020-11" db="EMBL/GenBank/DDBJ databases">
        <authorList>
            <consortium name="DOE Joint Genome Institute"/>
            <person name="Ahrendt S."/>
            <person name="Riley R."/>
            <person name="Andreopoulos W."/>
            <person name="Labutti K."/>
            <person name="Pangilinan J."/>
            <person name="Ruiz-Duenas F.J."/>
            <person name="Barrasa J.M."/>
            <person name="Sanchez-Garcia M."/>
            <person name="Camarero S."/>
            <person name="Miyauchi S."/>
            <person name="Serrano A."/>
            <person name="Linde D."/>
            <person name="Babiker R."/>
            <person name="Drula E."/>
            <person name="Ayuso-Fernandez I."/>
            <person name="Pacheco R."/>
            <person name="Padilla G."/>
            <person name="Ferreira P."/>
            <person name="Barriuso J."/>
            <person name="Kellner H."/>
            <person name="Castanera R."/>
            <person name="Alfaro M."/>
            <person name="Ramirez L."/>
            <person name="Pisabarro A.G."/>
            <person name="Kuo A."/>
            <person name="Tritt A."/>
            <person name="Lipzen A."/>
            <person name="He G."/>
            <person name="Yan M."/>
            <person name="Ng V."/>
            <person name="Cullen D."/>
            <person name="Martin F."/>
            <person name="Rosso M.-N."/>
            <person name="Henrissat B."/>
            <person name="Hibbett D."/>
            <person name="Martinez A.T."/>
            <person name="Grigoriev I.V."/>
        </authorList>
    </citation>
    <scope>NUCLEOTIDE SEQUENCE</scope>
    <source>
        <strain evidence="3">CIRM-BRFM 674</strain>
    </source>
</reference>
<keyword evidence="4" id="KW-1185">Reference proteome</keyword>
<dbReference type="InterPro" id="IPR052505">
    <property type="entry name" value="Fungal_Heme-Binding_RBT5"/>
</dbReference>
<comment type="caution">
    <text evidence="3">The sequence shown here is derived from an EMBL/GenBank/DDBJ whole genome shotgun (WGS) entry which is preliminary data.</text>
</comment>
<accession>A0A9P6CT29</accession>
<feature type="region of interest" description="Disordered" evidence="1">
    <location>
        <begin position="523"/>
        <end position="556"/>
    </location>
</feature>
<feature type="region of interest" description="Disordered" evidence="1">
    <location>
        <begin position="771"/>
        <end position="824"/>
    </location>
</feature>
<feature type="compositionally biased region" description="Low complexity" evidence="1">
    <location>
        <begin position="771"/>
        <end position="784"/>
    </location>
</feature>
<dbReference type="Proteomes" id="UP000807469">
    <property type="component" value="Unassembled WGS sequence"/>
</dbReference>
<feature type="region of interest" description="Disordered" evidence="1">
    <location>
        <begin position="1203"/>
        <end position="1283"/>
    </location>
</feature>
<feature type="compositionally biased region" description="Low complexity" evidence="1">
    <location>
        <begin position="1100"/>
        <end position="1153"/>
    </location>
</feature>
<dbReference type="GO" id="GO:0020037">
    <property type="term" value="F:heme binding"/>
    <property type="evidence" value="ECO:0007669"/>
    <property type="project" value="TreeGrafter"/>
</dbReference>
<sequence>MAMGAPHTNMDADADITTTTTIHTRTNTHITASPTPTTITHHYPKTSLGALHPLPPELIQHILFLLTAHTPLGPPTQLAPVRLASRALHAHATSAALLARVCRFKFDVGAVRRRCFEPGLEDLKAQLELGCRVLRGVRRGLVRLLEEETAAASGGGGGVRGGGGMAGRVEDRGYDDWEDWDGDMTDEDTLFGALLLMLDNDGKNYAQLEHAGVHAYVERFVLRRLWARARENAGWPVEDASSACALWVMWLTTDRARLVAESPRDRENIVLSILPFVFLTHRYPASEAPPNHFHLPLRDTAHAASGPLPWAPRTAFYPPRERVRGSAYDDNDANANADDGEAIPDGTSNNHHHHHEPQHYPHYLPTRAFLTPYFRALPELTPPLASTAAKLLFVSRREVRPFGIPQHLPRDREDAVRRWWVAQVETVRAMTAQVHLQGIANAAAAAASTTMNANPTATATVGLTLDEIQQAMHLPIPPMPAHVTPPINLGPTQADYRALNRGKAAPLPRGARWDWEVGRARGVNEDPEADVDDDDGGGVDGGMSRTMRSRAQGGVDEEESRKWDTLWWRMRLCGDFRAPQPRFAPGAVFERGCMRGMWLGKIYIPQGHLQVHLIRHNPPYPGLPDARGLFSEASLGMVMQPVFMDMEEHVKVCGCASSVSARRAVGEDQGHGHGHGHAHGQCGVIPVPPPSGIADWRGVPFAGVLPADLPAGHPQHGPPPVIPPVVAPVGVVQPPNANANIHANANALNANANVNANNAQNANVQNANAHAQNPNANANQNPNDANDDPNDPTEPNPTATGGGAALDSSREHTERPRPLDYSMSNAWLPGGIGDLMFAKRSVGGGGAGIPLVVRGKGGRLDVVDVVNEGEEGLRRRDELVVSTTGREPDLLRARGCGAFELHASSASSLSSTISTNTSSSSPSSPSSPSTPTLTSSSTSTTNSTTTSSTPPHLPDAVPEECYVYETYDPAKISLHDILPEAYSYAGPSRSWVTGGDAARGVGVVGSRCGEGVEGSGCDDEIATHEIVNPHCARCVEREEERRKERAREGRRAVRALERRAAAASASASAAAGATGAAKREIGAEARGVGERAAKRRRVGESALGEAAAVVSSSEAVSSDATSPMSTTNSTTNSTPTTSTPTTPTPTAATTASARAAEAQRQLEALMRVYRRPGASSGGEGSSFGDDVDVDVDMDASVEELDVTGFGLRMEDEDVDMDVEEGRDLDLDEGEEEYDEEGFSSEEDESSEEEDDDDENDPGRQIDVLGDDIPHGHPGIWTASPSSPLPKRKYIPRTRREYARARITSIPSPCTHAADTLFTGHTPACGLAWGQRYTTYGRLRPWDGLVGLVRVGRNPVNFIFIFIFGYVVGGGTFVGEWRVAASDPMRPAWGGAFVMSRVGG</sequence>
<dbReference type="EMBL" id="MU155224">
    <property type="protein sequence ID" value="KAF9478896.1"/>
    <property type="molecule type" value="Genomic_DNA"/>
</dbReference>
<feature type="region of interest" description="Disordered" evidence="1">
    <location>
        <begin position="327"/>
        <end position="359"/>
    </location>
</feature>
<dbReference type="OrthoDB" id="5595695at2759"/>
<protein>
    <recommendedName>
        <fullName evidence="5">F-box domain-containing protein</fullName>
    </recommendedName>
</protein>
<dbReference type="GO" id="GO:0006879">
    <property type="term" value="P:intracellular iron ion homeostasis"/>
    <property type="evidence" value="ECO:0007669"/>
    <property type="project" value="TreeGrafter"/>
</dbReference>
<name>A0A9P6CT29_9AGAR</name>
<evidence type="ECO:0000313" key="3">
    <source>
        <dbReference type="EMBL" id="KAF9478896.1"/>
    </source>
</evidence>
<dbReference type="PANTHER" id="PTHR35607:SF11">
    <property type="entry name" value="CELL WALL PROTEIN 1"/>
    <property type="match status" value="1"/>
</dbReference>
<dbReference type="PANTHER" id="PTHR35607">
    <property type="entry name" value="GPI-ANCHORED PROTEIN 10"/>
    <property type="match status" value="1"/>
</dbReference>
<proteinExistence type="predicted"/>
<gene>
    <name evidence="3" type="ORF">BDN70DRAFT_932997</name>
</gene>
<feature type="region of interest" description="Disordered" evidence="1">
    <location>
        <begin position="907"/>
        <end position="956"/>
    </location>
</feature>
<feature type="region of interest" description="Disordered" evidence="1">
    <location>
        <begin position="666"/>
        <end position="686"/>
    </location>
</feature>
<feature type="compositionally biased region" description="Acidic residues" evidence="1">
    <location>
        <begin position="1225"/>
        <end position="1255"/>
    </location>
</feature>
<organism evidence="3 4">
    <name type="scientific">Pholiota conissans</name>
    <dbReference type="NCBI Taxonomy" id="109636"/>
    <lineage>
        <taxon>Eukaryota</taxon>
        <taxon>Fungi</taxon>
        <taxon>Dikarya</taxon>
        <taxon>Basidiomycota</taxon>
        <taxon>Agaricomycotina</taxon>
        <taxon>Agaricomycetes</taxon>
        <taxon>Agaricomycetidae</taxon>
        <taxon>Agaricales</taxon>
        <taxon>Agaricineae</taxon>
        <taxon>Strophariaceae</taxon>
        <taxon>Pholiota</taxon>
    </lineage>
</organism>
<evidence type="ECO:0000313" key="4">
    <source>
        <dbReference type="Proteomes" id="UP000807469"/>
    </source>
</evidence>
<evidence type="ECO:0000256" key="1">
    <source>
        <dbReference type="SAM" id="MobiDB-lite"/>
    </source>
</evidence>
<keyword evidence="2" id="KW-0812">Transmembrane</keyword>
<feature type="transmembrane region" description="Helical" evidence="2">
    <location>
        <begin position="1357"/>
        <end position="1376"/>
    </location>
</feature>
<feature type="compositionally biased region" description="Low complexity" evidence="1">
    <location>
        <begin position="907"/>
        <end position="950"/>
    </location>
</feature>
<feature type="region of interest" description="Disordered" evidence="1">
    <location>
        <begin position="1085"/>
        <end position="1157"/>
    </location>
</feature>
<keyword evidence="2" id="KW-1133">Transmembrane helix</keyword>